<dbReference type="FunFam" id="1.10.287.990:FF:000002">
    <property type="entry name" value="Superoxide dismutase"/>
    <property type="match status" value="1"/>
</dbReference>
<evidence type="ECO:0000259" key="11">
    <source>
        <dbReference type="Pfam" id="PF00081"/>
    </source>
</evidence>
<comment type="similarity">
    <text evidence="2 10">Belongs to the iron/manganese superoxide dismutase family.</text>
</comment>
<dbReference type="Proteomes" id="UP000198744">
    <property type="component" value="Unassembled WGS sequence"/>
</dbReference>
<feature type="binding site" evidence="9">
    <location>
        <position position="210"/>
    </location>
    <ligand>
        <name>Mn(2+)</name>
        <dbReference type="ChEBI" id="CHEBI:29035"/>
    </ligand>
</feature>
<feature type="binding site" evidence="9">
    <location>
        <position position="124"/>
    </location>
    <ligand>
        <name>Mn(2+)</name>
        <dbReference type="ChEBI" id="CHEBI:29035"/>
    </ligand>
</feature>
<dbReference type="InterPro" id="IPR036324">
    <property type="entry name" value="Mn/Fe_SOD_N_sf"/>
</dbReference>
<protein>
    <recommendedName>
        <fullName evidence="4 10">Superoxide dismutase</fullName>
        <ecNumber evidence="4 10">1.15.1.1</ecNumber>
    </recommendedName>
</protein>
<dbReference type="PROSITE" id="PS51318">
    <property type="entry name" value="TAT"/>
    <property type="match status" value="1"/>
</dbReference>
<feature type="domain" description="Manganese/iron superoxide dismutase C-terminal" evidence="12">
    <location>
        <begin position="140"/>
        <end position="240"/>
    </location>
</feature>
<dbReference type="InterPro" id="IPR036314">
    <property type="entry name" value="SOD_C_sf"/>
</dbReference>
<dbReference type="GO" id="GO:0030313">
    <property type="term" value="C:cell envelope"/>
    <property type="evidence" value="ECO:0007669"/>
    <property type="project" value="UniProtKB-SubCell"/>
</dbReference>
<comment type="subcellular location">
    <subcellularLocation>
        <location evidence="1">Cell envelope</location>
    </subcellularLocation>
</comment>
<keyword evidence="6 10" id="KW-0560">Oxidoreductase</keyword>
<dbReference type="RefSeq" id="WP_237671651.1">
    <property type="nucleotide sequence ID" value="NZ_FOBS01000001.1"/>
</dbReference>
<keyword evidence="5 9" id="KW-0479">Metal-binding</keyword>
<dbReference type="Gene3D" id="1.10.287.990">
    <property type="entry name" value="Fe,Mn superoxide dismutase (SOD) domain"/>
    <property type="match status" value="1"/>
</dbReference>
<dbReference type="InterPro" id="IPR019833">
    <property type="entry name" value="Mn/Fe_SOD_BS"/>
</dbReference>
<dbReference type="STRING" id="43775.SAMN04489760_10192"/>
<dbReference type="GO" id="GO:0004784">
    <property type="term" value="F:superoxide dismutase activity"/>
    <property type="evidence" value="ECO:0007669"/>
    <property type="project" value="UniProtKB-EC"/>
</dbReference>
<evidence type="ECO:0000256" key="7">
    <source>
        <dbReference type="ARBA" id="ARBA00023004"/>
    </source>
</evidence>
<dbReference type="GO" id="GO:0051536">
    <property type="term" value="F:iron-sulfur cluster binding"/>
    <property type="evidence" value="ECO:0007669"/>
    <property type="project" value="UniProtKB-KW"/>
</dbReference>
<keyword evidence="14" id="KW-1185">Reference proteome</keyword>
<evidence type="ECO:0000256" key="1">
    <source>
        <dbReference type="ARBA" id="ARBA00004196"/>
    </source>
</evidence>
<dbReference type="NCBIfam" id="TIGR01409">
    <property type="entry name" value="TAT_signal_seq"/>
    <property type="match status" value="1"/>
</dbReference>
<dbReference type="EC" id="1.15.1.1" evidence="4 10"/>
<dbReference type="PANTHER" id="PTHR42769">
    <property type="entry name" value="SUPEROXIDE DISMUTASE"/>
    <property type="match status" value="1"/>
</dbReference>
<name>A0A1H7UBQ5_9BACT</name>
<dbReference type="SUPFAM" id="SSF54719">
    <property type="entry name" value="Fe,Mn superoxide dismutase (SOD), C-terminal domain"/>
    <property type="match status" value="1"/>
</dbReference>
<dbReference type="EMBL" id="FOBS01000001">
    <property type="protein sequence ID" value="SEL94443.1"/>
    <property type="molecule type" value="Genomic_DNA"/>
</dbReference>
<dbReference type="SUPFAM" id="SSF46609">
    <property type="entry name" value="Fe,Mn superoxide dismutase (SOD), N-terminal domain"/>
    <property type="match status" value="1"/>
</dbReference>
<keyword evidence="8" id="KW-0411">Iron-sulfur</keyword>
<proteinExistence type="inferred from homology"/>
<dbReference type="Pfam" id="PF00081">
    <property type="entry name" value="Sod_Fe_N"/>
    <property type="match status" value="1"/>
</dbReference>
<comment type="subunit">
    <text evidence="3">Heterodimer of a large and a small subunit.</text>
</comment>
<evidence type="ECO:0000256" key="9">
    <source>
        <dbReference type="PIRSR" id="PIRSR000349-1"/>
    </source>
</evidence>
<dbReference type="InterPro" id="IPR006311">
    <property type="entry name" value="TAT_signal"/>
</dbReference>
<evidence type="ECO:0000256" key="2">
    <source>
        <dbReference type="ARBA" id="ARBA00008714"/>
    </source>
</evidence>
<gene>
    <name evidence="13" type="ORF">SAMN04489760_10192</name>
</gene>
<evidence type="ECO:0000259" key="12">
    <source>
        <dbReference type="Pfam" id="PF02777"/>
    </source>
</evidence>
<comment type="catalytic activity">
    <reaction evidence="10">
        <text>2 superoxide + 2 H(+) = H2O2 + O2</text>
        <dbReference type="Rhea" id="RHEA:20696"/>
        <dbReference type="ChEBI" id="CHEBI:15378"/>
        <dbReference type="ChEBI" id="CHEBI:15379"/>
        <dbReference type="ChEBI" id="CHEBI:16240"/>
        <dbReference type="ChEBI" id="CHEBI:18421"/>
        <dbReference type="EC" id="1.15.1.1"/>
    </reaction>
</comment>
<evidence type="ECO:0000313" key="13">
    <source>
        <dbReference type="EMBL" id="SEL94443.1"/>
    </source>
</evidence>
<feature type="binding site" evidence="9">
    <location>
        <position position="72"/>
    </location>
    <ligand>
        <name>Mn(2+)</name>
        <dbReference type="ChEBI" id="CHEBI:29035"/>
    </ligand>
</feature>
<dbReference type="PIRSF" id="PIRSF000349">
    <property type="entry name" value="SODismutase"/>
    <property type="match status" value="1"/>
</dbReference>
<reference evidence="13 14" key="1">
    <citation type="submission" date="2016-10" db="EMBL/GenBank/DDBJ databases">
        <authorList>
            <person name="de Groot N.N."/>
        </authorList>
    </citation>
    <scope>NUCLEOTIDE SEQUENCE [LARGE SCALE GENOMIC DNA]</scope>
    <source>
        <strain evidence="13 14">DSM 8423</strain>
    </source>
</reference>
<evidence type="ECO:0000256" key="3">
    <source>
        <dbReference type="ARBA" id="ARBA00011771"/>
    </source>
</evidence>
<comment type="function">
    <text evidence="10">Destroys radicals which are normally produced within the cells and which are toxic to biological systems.</text>
</comment>
<evidence type="ECO:0000256" key="10">
    <source>
        <dbReference type="RuleBase" id="RU000414"/>
    </source>
</evidence>
<dbReference type="InterPro" id="IPR001189">
    <property type="entry name" value="Mn/Fe_SOD"/>
</dbReference>
<feature type="binding site" evidence="9">
    <location>
        <position position="206"/>
    </location>
    <ligand>
        <name>Mn(2+)</name>
        <dbReference type="ChEBI" id="CHEBI:29035"/>
    </ligand>
</feature>
<dbReference type="InterPro" id="IPR019832">
    <property type="entry name" value="Mn/Fe_SOD_C"/>
</dbReference>
<dbReference type="PRINTS" id="PR01703">
    <property type="entry name" value="MNSODISMTASE"/>
</dbReference>
<dbReference type="AlphaFoldDB" id="A0A1H7UBQ5"/>
<dbReference type="Gene3D" id="3.55.40.20">
    <property type="entry name" value="Iron/manganese superoxide dismutase, C-terminal domain"/>
    <property type="match status" value="1"/>
</dbReference>
<accession>A0A1H7UBQ5</accession>
<evidence type="ECO:0000313" key="14">
    <source>
        <dbReference type="Proteomes" id="UP000198744"/>
    </source>
</evidence>
<dbReference type="PANTHER" id="PTHR42769:SF3">
    <property type="entry name" value="SUPEROXIDE DISMUTASE [FE] 2, CHLOROPLASTIC"/>
    <property type="match status" value="1"/>
</dbReference>
<evidence type="ECO:0000256" key="6">
    <source>
        <dbReference type="ARBA" id="ARBA00023002"/>
    </source>
</evidence>
<feature type="domain" description="Manganese/iron superoxide dismutase N-terminal" evidence="11">
    <location>
        <begin position="48"/>
        <end position="131"/>
    </location>
</feature>
<dbReference type="InterPro" id="IPR019546">
    <property type="entry name" value="TAT_signal_bac_arc"/>
</dbReference>
<evidence type="ECO:0000256" key="5">
    <source>
        <dbReference type="ARBA" id="ARBA00022723"/>
    </source>
</evidence>
<dbReference type="Pfam" id="PF02777">
    <property type="entry name" value="Sod_Fe_C"/>
    <property type="match status" value="1"/>
</dbReference>
<dbReference type="GO" id="GO:0046872">
    <property type="term" value="F:metal ion binding"/>
    <property type="evidence" value="ECO:0007669"/>
    <property type="project" value="UniProtKB-KW"/>
</dbReference>
<keyword evidence="7" id="KW-0408">Iron</keyword>
<evidence type="ECO:0000256" key="4">
    <source>
        <dbReference type="ARBA" id="ARBA00012682"/>
    </source>
</evidence>
<evidence type="ECO:0000256" key="8">
    <source>
        <dbReference type="ARBA" id="ARBA00023014"/>
    </source>
</evidence>
<organism evidence="13 14">
    <name type="scientific">Syntrophus gentianae</name>
    <dbReference type="NCBI Taxonomy" id="43775"/>
    <lineage>
        <taxon>Bacteria</taxon>
        <taxon>Pseudomonadati</taxon>
        <taxon>Thermodesulfobacteriota</taxon>
        <taxon>Syntrophia</taxon>
        <taxon>Syntrophales</taxon>
        <taxon>Syntrophaceae</taxon>
        <taxon>Syntrophus</taxon>
    </lineage>
</organism>
<sequence>MNTQDKMGDLSSLSRRDFLALSTGAAVLLATSSPFVNLIGSALAAGGHVLPALPYPENALEPYISARTIGFHYGKHHKGYIDNLNKLISNTEFADLSLEKIISATAGKPEKATIFNNAAQSWNHAFYWQCLKPNGGGEPSAAFKKQIEASFGTLEACKKELTTAAMTQFGSGWAWLVRDGQKLKVIKTANADTPLEKGMKPLLVIDVWEHAYYLDYQNRRVDYVSAVLDKIINWDFAEKNL</sequence>
<dbReference type="PROSITE" id="PS00088">
    <property type="entry name" value="SOD_MN"/>
    <property type="match status" value="1"/>
</dbReference>
<dbReference type="InterPro" id="IPR019831">
    <property type="entry name" value="Mn/Fe_SOD_N"/>
</dbReference>